<dbReference type="InterPro" id="IPR004088">
    <property type="entry name" value="KH_dom_type_1"/>
</dbReference>
<keyword evidence="1" id="KW-0677">Repeat</keyword>
<dbReference type="GO" id="GO:0003723">
    <property type="term" value="F:RNA binding"/>
    <property type="evidence" value="ECO:0007669"/>
    <property type="project" value="UniProtKB-UniRule"/>
</dbReference>
<dbReference type="WBParaSite" id="HCON_00159420-00001">
    <property type="protein sequence ID" value="HCON_00159420-00001"/>
    <property type="gene ID" value="HCON_00159420"/>
</dbReference>
<evidence type="ECO:0000256" key="1">
    <source>
        <dbReference type="ARBA" id="ARBA00022737"/>
    </source>
</evidence>
<dbReference type="OrthoDB" id="442947at2759"/>
<evidence type="ECO:0000313" key="5">
    <source>
        <dbReference type="Proteomes" id="UP000025227"/>
    </source>
</evidence>
<dbReference type="SUPFAM" id="SSF54791">
    <property type="entry name" value="Eukaryotic type KH-domain (KH-domain type I)"/>
    <property type="match status" value="2"/>
</dbReference>
<dbReference type="PROSITE" id="PS50084">
    <property type="entry name" value="KH_TYPE_1"/>
    <property type="match status" value="2"/>
</dbReference>
<proteinExistence type="predicted"/>
<keyword evidence="3" id="KW-0812">Transmembrane</keyword>
<evidence type="ECO:0000313" key="6">
    <source>
        <dbReference type="WBParaSite" id="HCON_00159420-00001"/>
    </source>
</evidence>
<dbReference type="Pfam" id="PF00013">
    <property type="entry name" value="KH_1"/>
    <property type="match status" value="2"/>
</dbReference>
<dbReference type="OMA" id="PECEFAF"/>
<accession>A0A7I4Z0V6</accession>
<keyword evidence="5" id="KW-1185">Reference proteome</keyword>
<keyword evidence="3" id="KW-0472">Membrane</keyword>
<reference evidence="6" key="1">
    <citation type="submission" date="2020-12" db="UniProtKB">
        <authorList>
            <consortium name="WormBaseParasite"/>
        </authorList>
    </citation>
    <scope>IDENTIFICATION</scope>
    <source>
        <strain evidence="6">MHco3</strain>
    </source>
</reference>
<dbReference type="AlphaFoldDB" id="A0A7I4Z0V6"/>
<sequence length="256" mass="29186">MTTISRILVGSGVSMIAVYSILKVLRYLYGGTVKEVEDSEANGYQRRRYHSKMIKIPQRSVGIVLGRGGSNIRAVERETKTFIKVFHYGKRNGRSNTLANRIRGSHDVEEWTSADSNNSSPECEFAFVEIRGETEENIRQAKMEIYSFISDSKTSVSTKCVCVPSHVIGYIIGKEGANLREIRRNHHVRVDIEPETFSNTRKISITGSPKSILLAEARINQLMSRHRNDNAADGDEDFERQMLEIKRIQEDEDEEW</sequence>
<dbReference type="PANTHER" id="PTHR10288">
    <property type="entry name" value="KH DOMAIN CONTAINING RNA BINDING PROTEIN"/>
    <property type="match status" value="1"/>
</dbReference>
<dbReference type="Gene3D" id="3.30.1370.10">
    <property type="entry name" value="K Homology domain, type 1"/>
    <property type="match status" value="2"/>
</dbReference>
<keyword evidence="3" id="KW-1133">Transmembrane helix</keyword>
<feature type="domain" description="K Homology" evidence="4">
    <location>
        <begin position="155"/>
        <end position="224"/>
    </location>
</feature>
<keyword evidence="2" id="KW-0694">RNA-binding</keyword>
<dbReference type="SMART" id="SM00322">
    <property type="entry name" value="KH"/>
    <property type="match status" value="2"/>
</dbReference>
<organism evidence="5 6">
    <name type="scientific">Haemonchus contortus</name>
    <name type="common">Barber pole worm</name>
    <dbReference type="NCBI Taxonomy" id="6289"/>
    <lineage>
        <taxon>Eukaryota</taxon>
        <taxon>Metazoa</taxon>
        <taxon>Ecdysozoa</taxon>
        <taxon>Nematoda</taxon>
        <taxon>Chromadorea</taxon>
        <taxon>Rhabditida</taxon>
        <taxon>Rhabditina</taxon>
        <taxon>Rhabditomorpha</taxon>
        <taxon>Strongyloidea</taxon>
        <taxon>Trichostrongylidae</taxon>
        <taxon>Haemonchus</taxon>
    </lineage>
</organism>
<name>A0A7I4Z0V6_HAECO</name>
<dbReference type="InterPro" id="IPR004087">
    <property type="entry name" value="KH_dom"/>
</dbReference>
<evidence type="ECO:0000259" key="4">
    <source>
        <dbReference type="SMART" id="SM00322"/>
    </source>
</evidence>
<dbReference type="Proteomes" id="UP000025227">
    <property type="component" value="Unplaced"/>
</dbReference>
<protein>
    <submittedName>
        <fullName evidence="6">KH domain-containing protein</fullName>
    </submittedName>
</protein>
<feature type="domain" description="K Homology" evidence="4">
    <location>
        <begin position="48"/>
        <end position="150"/>
    </location>
</feature>
<dbReference type="CDD" id="cd00105">
    <property type="entry name" value="KH-I"/>
    <property type="match status" value="1"/>
</dbReference>
<evidence type="ECO:0000256" key="3">
    <source>
        <dbReference type="SAM" id="Phobius"/>
    </source>
</evidence>
<feature type="transmembrane region" description="Helical" evidence="3">
    <location>
        <begin position="7"/>
        <end position="29"/>
    </location>
</feature>
<dbReference type="InterPro" id="IPR036612">
    <property type="entry name" value="KH_dom_type_1_sf"/>
</dbReference>
<evidence type="ECO:0000256" key="2">
    <source>
        <dbReference type="PROSITE-ProRule" id="PRU00117"/>
    </source>
</evidence>